<keyword evidence="5 7" id="KW-0648">Protein biosynthesis</keyword>
<dbReference type="EMBL" id="MHWE01000006">
    <property type="protein sequence ID" value="OHB04479.1"/>
    <property type="molecule type" value="Genomic_DNA"/>
</dbReference>
<dbReference type="GO" id="GO:0005524">
    <property type="term" value="F:ATP binding"/>
    <property type="evidence" value="ECO:0007669"/>
    <property type="project" value="UniProtKB-KW"/>
</dbReference>
<evidence type="ECO:0000256" key="1">
    <source>
        <dbReference type="ARBA" id="ARBA00008069"/>
    </source>
</evidence>
<feature type="active site" description="Charge relay system" evidence="7">
    <location>
        <position position="77"/>
    </location>
</feature>
<dbReference type="PANTHER" id="PTHR11895">
    <property type="entry name" value="TRANSAMIDASE"/>
    <property type="match status" value="1"/>
</dbReference>
<comment type="caution">
    <text evidence="9">The sequence shown here is derived from an EMBL/GenBank/DDBJ whole genome shotgun (WGS) entry which is preliminary data.</text>
</comment>
<dbReference type="SUPFAM" id="SSF75304">
    <property type="entry name" value="Amidase signature (AS) enzymes"/>
    <property type="match status" value="1"/>
</dbReference>
<keyword evidence="3 7" id="KW-0547">Nucleotide-binding</keyword>
<dbReference type="HAMAP" id="MF_00120">
    <property type="entry name" value="GatA"/>
    <property type="match status" value="1"/>
</dbReference>
<evidence type="ECO:0000313" key="9">
    <source>
        <dbReference type="EMBL" id="OHB04479.1"/>
    </source>
</evidence>
<dbReference type="InterPro" id="IPR004412">
    <property type="entry name" value="GatA"/>
</dbReference>
<sequence>MIDTKNLTIKKAHEYLQDGTFSAVELAETYLSEIEKNKDLNAFLEVYPDVLDQARDADKRKSSGESHVLLGIPVAVKDNILIKGKKASAASKVLSGFVAPYDATVIEKLKKAGVVFLGRTNMDEFAMGTSTENSAFGPTKNPYDKTRVPGGSSGGSAVAVSAGLALAALGSDTGGSIRQPAALSGCVGLKPTYGRVSRFGLVALGSSLDQIGPLAKTVGDAEIIFDCIKGRDPKDSTSLSADSEKMPKEGGLSVGVPWHLLEVGGIHKDVKDNFSASVEKLRDLGFEIRDIKLPNAHLSLAAYYVILPAEISSNLARYDGMKFGLSVEGNNLLEDYLLTRREGFGPEPRRRILLGTYVLSAGYYDAYYSKANDVKALVKEDFRGAYEDVDVIVMPTSPTPAFKIGEKVNDPLEMYLADIFTVSANIAGIPALSVPSGFSSVGGSKLPLGIQFLGPHFQESLLFKVAKKFLGE</sequence>
<evidence type="ECO:0000259" key="8">
    <source>
        <dbReference type="Pfam" id="PF01425"/>
    </source>
</evidence>
<dbReference type="InterPro" id="IPR036928">
    <property type="entry name" value="AS_sf"/>
</dbReference>
<evidence type="ECO:0000256" key="3">
    <source>
        <dbReference type="ARBA" id="ARBA00022741"/>
    </source>
</evidence>
<organism evidence="9 10">
    <name type="scientific">Candidatus Zambryskibacteria bacterium RIFCSPLOWO2_01_FULL_45_21</name>
    <dbReference type="NCBI Taxonomy" id="1802761"/>
    <lineage>
        <taxon>Bacteria</taxon>
        <taxon>Candidatus Zambryskiibacteriota</taxon>
    </lineage>
</organism>
<dbReference type="Pfam" id="PF01425">
    <property type="entry name" value="Amidase"/>
    <property type="match status" value="1"/>
</dbReference>
<dbReference type="NCBIfam" id="TIGR00132">
    <property type="entry name" value="gatA"/>
    <property type="match status" value="1"/>
</dbReference>
<accession>A0A1G2U4R8</accession>
<dbReference type="InterPro" id="IPR000120">
    <property type="entry name" value="Amidase"/>
</dbReference>
<comment type="function">
    <text evidence="7">Allows the formation of correctly charged Gln-tRNA(Gln) through the transamidation of misacylated Glu-tRNA(Gln) in organisms which lack glutaminyl-tRNA synthetase. The reaction takes place in the presence of glutamine and ATP through an activated gamma-phospho-Glu-tRNA(Gln).</text>
</comment>
<dbReference type="Gene3D" id="3.90.1300.10">
    <property type="entry name" value="Amidase signature (AS) domain"/>
    <property type="match status" value="1"/>
</dbReference>
<dbReference type="GO" id="GO:0030956">
    <property type="term" value="C:glutamyl-tRNA(Gln) amidotransferase complex"/>
    <property type="evidence" value="ECO:0007669"/>
    <property type="project" value="InterPro"/>
</dbReference>
<evidence type="ECO:0000313" key="10">
    <source>
        <dbReference type="Proteomes" id="UP000176800"/>
    </source>
</evidence>
<feature type="active site" description="Acyl-ester intermediate" evidence="7">
    <location>
        <position position="176"/>
    </location>
</feature>
<evidence type="ECO:0000256" key="5">
    <source>
        <dbReference type="ARBA" id="ARBA00022917"/>
    </source>
</evidence>
<proteinExistence type="inferred from homology"/>
<evidence type="ECO:0000256" key="6">
    <source>
        <dbReference type="ARBA" id="ARBA00047407"/>
    </source>
</evidence>
<comment type="similarity">
    <text evidence="1 7">Belongs to the amidase family. GatA subfamily.</text>
</comment>
<name>A0A1G2U4R8_9BACT</name>
<comment type="subunit">
    <text evidence="7">Heterotrimer of A, B and C subunits.</text>
</comment>
<dbReference type="InterPro" id="IPR023631">
    <property type="entry name" value="Amidase_dom"/>
</dbReference>
<dbReference type="PROSITE" id="PS00571">
    <property type="entry name" value="AMIDASES"/>
    <property type="match status" value="1"/>
</dbReference>
<dbReference type="GO" id="GO:0006412">
    <property type="term" value="P:translation"/>
    <property type="evidence" value="ECO:0007669"/>
    <property type="project" value="UniProtKB-UniRule"/>
</dbReference>
<protein>
    <recommendedName>
        <fullName evidence="7">Glutamyl-tRNA(Gln) amidotransferase subunit A</fullName>
        <shortName evidence="7">Glu-ADT subunit A</shortName>
        <ecNumber evidence="7">6.3.5.7</ecNumber>
    </recommendedName>
</protein>
<dbReference type="EC" id="6.3.5.7" evidence="7"/>
<gene>
    <name evidence="7" type="primary">gatA</name>
    <name evidence="9" type="ORF">A3B14_03540</name>
</gene>
<evidence type="ECO:0000256" key="2">
    <source>
        <dbReference type="ARBA" id="ARBA00022598"/>
    </source>
</evidence>
<feature type="domain" description="Amidase" evidence="8">
    <location>
        <begin position="25"/>
        <end position="462"/>
    </location>
</feature>
<evidence type="ECO:0000256" key="7">
    <source>
        <dbReference type="HAMAP-Rule" id="MF_00120"/>
    </source>
</evidence>
<feature type="active site" description="Charge relay system" evidence="7">
    <location>
        <position position="152"/>
    </location>
</feature>
<evidence type="ECO:0000256" key="4">
    <source>
        <dbReference type="ARBA" id="ARBA00022840"/>
    </source>
</evidence>
<dbReference type="Proteomes" id="UP000176800">
    <property type="component" value="Unassembled WGS sequence"/>
</dbReference>
<dbReference type="PANTHER" id="PTHR11895:SF151">
    <property type="entry name" value="GLUTAMYL-TRNA(GLN) AMIDOTRANSFERASE SUBUNIT A"/>
    <property type="match status" value="1"/>
</dbReference>
<dbReference type="GO" id="GO:0050567">
    <property type="term" value="F:glutaminyl-tRNA synthase (glutamine-hydrolyzing) activity"/>
    <property type="evidence" value="ECO:0007669"/>
    <property type="project" value="UniProtKB-UniRule"/>
</dbReference>
<keyword evidence="2 7" id="KW-0436">Ligase</keyword>
<comment type="catalytic activity">
    <reaction evidence="6 7">
        <text>L-glutamyl-tRNA(Gln) + L-glutamine + ATP + H2O = L-glutaminyl-tRNA(Gln) + L-glutamate + ADP + phosphate + H(+)</text>
        <dbReference type="Rhea" id="RHEA:17521"/>
        <dbReference type="Rhea" id="RHEA-COMP:9681"/>
        <dbReference type="Rhea" id="RHEA-COMP:9684"/>
        <dbReference type="ChEBI" id="CHEBI:15377"/>
        <dbReference type="ChEBI" id="CHEBI:15378"/>
        <dbReference type="ChEBI" id="CHEBI:29985"/>
        <dbReference type="ChEBI" id="CHEBI:30616"/>
        <dbReference type="ChEBI" id="CHEBI:43474"/>
        <dbReference type="ChEBI" id="CHEBI:58359"/>
        <dbReference type="ChEBI" id="CHEBI:78520"/>
        <dbReference type="ChEBI" id="CHEBI:78521"/>
        <dbReference type="ChEBI" id="CHEBI:456216"/>
        <dbReference type="EC" id="6.3.5.7"/>
    </reaction>
</comment>
<reference evidence="9 10" key="1">
    <citation type="journal article" date="2016" name="Nat. Commun.">
        <title>Thousands of microbial genomes shed light on interconnected biogeochemical processes in an aquifer system.</title>
        <authorList>
            <person name="Anantharaman K."/>
            <person name="Brown C.T."/>
            <person name="Hug L.A."/>
            <person name="Sharon I."/>
            <person name="Castelle C.J."/>
            <person name="Probst A.J."/>
            <person name="Thomas B.C."/>
            <person name="Singh A."/>
            <person name="Wilkins M.J."/>
            <person name="Karaoz U."/>
            <person name="Brodie E.L."/>
            <person name="Williams K.H."/>
            <person name="Hubbard S.S."/>
            <person name="Banfield J.F."/>
        </authorList>
    </citation>
    <scope>NUCLEOTIDE SEQUENCE [LARGE SCALE GENOMIC DNA]</scope>
</reference>
<keyword evidence="4 7" id="KW-0067">ATP-binding</keyword>
<dbReference type="AlphaFoldDB" id="A0A1G2U4R8"/>
<dbReference type="InterPro" id="IPR020556">
    <property type="entry name" value="Amidase_CS"/>
</dbReference>